<organism evidence="1 2">
    <name type="scientific">Gigaspora margarita</name>
    <dbReference type="NCBI Taxonomy" id="4874"/>
    <lineage>
        <taxon>Eukaryota</taxon>
        <taxon>Fungi</taxon>
        <taxon>Fungi incertae sedis</taxon>
        <taxon>Mucoromycota</taxon>
        <taxon>Glomeromycotina</taxon>
        <taxon>Glomeromycetes</taxon>
        <taxon>Diversisporales</taxon>
        <taxon>Gigasporaceae</taxon>
        <taxon>Gigaspora</taxon>
    </lineage>
</organism>
<dbReference type="EMBL" id="CAJVQB010069448">
    <property type="protein sequence ID" value="CAG8842577.1"/>
    <property type="molecule type" value="Genomic_DNA"/>
</dbReference>
<feature type="non-terminal residue" evidence="1">
    <location>
        <position position="1"/>
    </location>
</feature>
<accession>A0ABN7WY39</accession>
<dbReference type="Proteomes" id="UP000789901">
    <property type="component" value="Unassembled WGS sequence"/>
</dbReference>
<reference evidence="1 2" key="1">
    <citation type="submission" date="2021-06" db="EMBL/GenBank/DDBJ databases">
        <authorList>
            <person name="Kallberg Y."/>
            <person name="Tangrot J."/>
            <person name="Rosling A."/>
        </authorList>
    </citation>
    <scope>NUCLEOTIDE SEQUENCE [LARGE SCALE GENOMIC DNA]</scope>
    <source>
        <strain evidence="1 2">120-4 pot B 10/14</strain>
    </source>
</reference>
<comment type="caution">
    <text evidence="1">The sequence shown here is derived from an EMBL/GenBank/DDBJ whole genome shotgun (WGS) entry which is preliminary data.</text>
</comment>
<proteinExistence type="predicted"/>
<name>A0ABN7WY39_GIGMA</name>
<gene>
    <name evidence="1" type="ORF">GMARGA_LOCUS36062</name>
</gene>
<sequence>LVILHPDGRVPKTPNVFMIYRKLFVETARAGGYNLPMNIIPQWHLDHGNTNLKK</sequence>
<evidence type="ECO:0000313" key="2">
    <source>
        <dbReference type="Proteomes" id="UP000789901"/>
    </source>
</evidence>
<protein>
    <submittedName>
        <fullName evidence="1">28013_t:CDS:1</fullName>
    </submittedName>
</protein>
<evidence type="ECO:0000313" key="1">
    <source>
        <dbReference type="EMBL" id="CAG8842577.1"/>
    </source>
</evidence>
<keyword evidence="2" id="KW-1185">Reference proteome</keyword>